<sequence length="1043" mass="110523">MLAAPAGPAQGRISQLLPSVTCSTCGDPVPLSDLADHVCKPAPAPSLSSQPSKTSLLTQRINAMTSRNPRESAASQATSRSSYSTHRSVSSTGTARAPSPVRSPSPALTVRSQPPPQSSDDRHQRGHERLPSGARTAGAPSRSVSPASVSIPRSHSPAARPRAPSTASYRSRVPSVSDRGPPPSIPRAPSAASTRSRAPSNASARMSPGPGLPFTPRRQASASSTYNASSPPAPPAQIPPLAMRKPSFGSPQPPARVPPLQLFPGQRGPSPAPRPGTNPPPSPHSHTIYDERDIDTKTGGEAGMAGVGRRGFAAAARAAMFAAHHAPPGMAPYAPLPPSIGTRRPNAPPFLDIGATIPSLPPLGSMGSPLSLSPSPHSPVSSHPQPRSLSPHSPGFAHARTHVHTPSTATLANSGSTATTSPTLTTPPSPTPTNASILRLPPAFNKSEPSPVSTVPFPTRPAPTEPITPTDPSDATRSLFFENENKPTPRPPRERVPQSDDDDDESIDDMALRLSQELEDLAMDLLPSGVGARSRPLSPLSDTDSDDGGGLAYAASDRSSVLSHRRAPTSESVGHNRAPSALSIGHHRTPSAQSQSTTHRHTPTLESVTHRRTPSTQSVGRTVAPLHVRGLSLSKSKSQPVTPTGEHDPSRPFTADAPPVPALDLATALRGPAAHTHARGDSRASNGSVSGGHRRTGSRGFGPTLDGPDTGTGPVRAPPTGHGRSASSLRGQVDGAPGAWGIVRARTATGSEAATRPREREEVRRGGTISGAIGNGGASGSGSGNGNGLQKERERVRTESGRKRRQCVRCGEVIEDGRWVKVESGNGVLCEKCWKGMYLPKCRRCGRAIEKQAVSSSDGQLKGKYHRECFNCTTCQKPFPDKEFYVFDGSPYCAYHYHEANGSLCSAPACGMPIEGPCAVSHSGARYHPEHLTCEFVDSDEDDEDGDGDDGSDYSDEDEEEGPDLRRRLGRSTVGPGTRNRRRDARMRRTQGGRCTARLEEYWEVDGRMLCERHMRRVMGTERMRAERAQRRVTRFIDLNDFR</sequence>
<keyword evidence="2" id="KW-1185">Reference proteome</keyword>
<reference evidence="1" key="1">
    <citation type="submission" date="2021-02" db="EMBL/GenBank/DDBJ databases">
        <authorList>
            <consortium name="DOE Joint Genome Institute"/>
            <person name="Ahrendt S."/>
            <person name="Looney B.P."/>
            <person name="Miyauchi S."/>
            <person name="Morin E."/>
            <person name="Drula E."/>
            <person name="Courty P.E."/>
            <person name="Chicoki N."/>
            <person name="Fauchery L."/>
            <person name="Kohler A."/>
            <person name="Kuo A."/>
            <person name="Labutti K."/>
            <person name="Pangilinan J."/>
            <person name="Lipzen A."/>
            <person name="Riley R."/>
            <person name="Andreopoulos W."/>
            <person name="He G."/>
            <person name="Johnson J."/>
            <person name="Barry K.W."/>
            <person name="Grigoriev I.V."/>
            <person name="Nagy L."/>
            <person name="Hibbett D."/>
            <person name="Henrissat B."/>
            <person name="Matheny P.B."/>
            <person name="Labbe J."/>
            <person name="Martin F."/>
        </authorList>
    </citation>
    <scope>NUCLEOTIDE SEQUENCE</scope>
    <source>
        <strain evidence="1">EC-137</strain>
    </source>
</reference>
<comment type="caution">
    <text evidence="1">The sequence shown here is derived from an EMBL/GenBank/DDBJ whole genome shotgun (WGS) entry which is preliminary data.</text>
</comment>
<dbReference type="Proteomes" id="UP000814128">
    <property type="component" value="Unassembled WGS sequence"/>
</dbReference>
<dbReference type="EMBL" id="MU273551">
    <property type="protein sequence ID" value="KAI0032269.1"/>
    <property type="molecule type" value="Genomic_DNA"/>
</dbReference>
<reference evidence="1" key="2">
    <citation type="journal article" date="2022" name="New Phytol.">
        <title>Evolutionary transition to the ectomycorrhizal habit in the genomes of a hyperdiverse lineage of mushroom-forming fungi.</title>
        <authorList>
            <person name="Looney B."/>
            <person name="Miyauchi S."/>
            <person name="Morin E."/>
            <person name="Drula E."/>
            <person name="Courty P.E."/>
            <person name="Kohler A."/>
            <person name="Kuo A."/>
            <person name="LaButti K."/>
            <person name="Pangilinan J."/>
            <person name="Lipzen A."/>
            <person name="Riley R."/>
            <person name="Andreopoulos W."/>
            <person name="He G."/>
            <person name="Johnson J."/>
            <person name="Nolan M."/>
            <person name="Tritt A."/>
            <person name="Barry K.W."/>
            <person name="Grigoriev I.V."/>
            <person name="Nagy L.G."/>
            <person name="Hibbett D."/>
            <person name="Henrissat B."/>
            <person name="Matheny P.B."/>
            <person name="Labbe J."/>
            <person name="Martin F.M."/>
        </authorList>
    </citation>
    <scope>NUCLEOTIDE SEQUENCE</scope>
    <source>
        <strain evidence="1">EC-137</strain>
    </source>
</reference>
<protein>
    <submittedName>
        <fullName evidence="1">Uncharacterized protein</fullName>
    </submittedName>
</protein>
<evidence type="ECO:0000313" key="1">
    <source>
        <dbReference type="EMBL" id="KAI0032269.1"/>
    </source>
</evidence>
<proteinExistence type="predicted"/>
<gene>
    <name evidence="1" type="ORF">K488DRAFT_86006</name>
</gene>
<evidence type="ECO:0000313" key="2">
    <source>
        <dbReference type="Proteomes" id="UP000814128"/>
    </source>
</evidence>
<accession>A0ACB8QK85</accession>
<name>A0ACB8QK85_9AGAM</name>
<organism evidence="1 2">
    <name type="scientific">Vararia minispora EC-137</name>
    <dbReference type="NCBI Taxonomy" id="1314806"/>
    <lineage>
        <taxon>Eukaryota</taxon>
        <taxon>Fungi</taxon>
        <taxon>Dikarya</taxon>
        <taxon>Basidiomycota</taxon>
        <taxon>Agaricomycotina</taxon>
        <taxon>Agaricomycetes</taxon>
        <taxon>Russulales</taxon>
        <taxon>Lachnocladiaceae</taxon>
        <taxon>Vararia</taxon>
    </lineage>
</organism>